<name>A0A6G1SQ36_9ACAR</name>
<gene>
    <name evidence="1" type="primary">Lsd-1</name>
    <name evidence="1" type="ORF">g.2000</name>
</gene>
<dbReference type="EMBL" id="GGYP01007321">
    <property type="protein sequence ID" value="MDE52092.1"/>
    <property type="molecule type" value="Transcribed_RNA"/>
</dbReference>
<reference evidence="1" key="1">
    <citation type="submission" date="2018-10" db="EMBL/GenBank/DDBJ databases">
        <title>Transcriptome assembly of Aceria tosichella (Wheat curl mite) Type 2.</title>
        <authorList>
            <person name="Scully E.D."/>
            <person name="Geib S.M."/>
            <person name="Palmer N.A."/>
            <person name="Gupta A.K."/>
            <person name="Sarath G."/>
            <person name="Tatineni S."/>
        </authorList>
    </citation>
    <scope>NUCLEOTIDE SEQUENCE</scope>
    <source>
        <strain evidence="1">LincolnNE</strain>
    </source>
</reference>
<sequence length="108" mass="12413">MENQNHQKKSGKKSEQALVKTTIVDRVYRYPMINMAITLGYTQYDKLKSSNVTVGEVMTKAESLAAYFWKKVSPFVERFQEPISKVDKLACDTLDFVEEKVNQVAMRA</sequence>
<dbReference type="PANTHER" id="PTHR14024:SF49">
    <property type="entry name" value="LIPID STORAGE DROPLETS SURFACE-BINDING PROTEIN 1"/>
    <property type="match status" value="1"/>
</dbReference>
<organism evidence="1">
    <name type="scientific">Aceria tosichella</name>
    <name type="common">wheat curl mite</name>
    <dbReference type="NCBI Taxonomy" id="561515"/>
    <lineage>
        <taxon>Eukaryota</taxon>
        <taxon>Metazoa</taxon>
        <taxon>Ecdysozoa</taxon>
        <taxon>Arthropoda</taxon>
        <taxon>Chelicerata</taxon>
        <taxon>Arachnida</taxon>
        <taxon>Acari</taxon>
        <taxon>Acariformes</taxon>
        <taxon>Trombidiformes</taxon>
        <taxon>Prostigmata</taxon>
        <taxon>Eupodina</taxon>
        <taxon>Eriophyoidea</taxon>
        <taxon>Eriophyidae</taxon>
        <taxon>Eriophyinae</taxon>
        <taxon>Aceriini</taxon>
        <taxon>Aceria</taxon>
    </lineage>
</organism>
<dbReference type="PANTHER" id="PTHR14024">
    <property type="entry name" value="PERILIPIN"/>
    <property type="match status" value="1"/>
</dbReference>
<accession>A0A6G1SQ36</accession>
<protein>
    <submittedName>
        <fullName evidence="1">Lipid storage droplets surface-binding protein 1</fullName>
    </submittedName>
</protein>
<proteinExistence type="predicted"/>
<dbReference type="AlphaFoldDB" id="A0A6G1SQ36"/>
<evidence type="ECO:0000313" key="1">
    <source>
        <dbReference type="EMBL" id="MDE52092.1"/>
    </source>
</evidence>